<dbReference type="InterPro" id="IPR003200">
    <property type="entry name" value="Nict_dMeBzImd_PRibTrfase"/>
</dbReference>
<name>A0A062V9R4_9PROT</name>
<dbReference type="Gene3D" id="1.10.1610.10">
    <property type="match status" value="1"/>
</dbReference>
<keyword evidence="12" id="KW-1185">Reference proteome</keyword>
<dbReference type="EMBL" id="ARYM01000007">
    <property type="protein sequence ID" value="KCZ99031.1"/>
    <property type="molecule type" value="Genomic_DNA"/>
</dbReference>
<dbReference type="HAMAP" id="MF_00230">
    <property type="entry name" value="CobT"/>
    <property type="match status" value="1"/>
</dbReference>
<evidence type="ECO:0000256" key="9">
    <source>
        <dbReference type="ARBA" id="ARBA00047340"/>
    </source>
</evidence>
<dbReference type="GO" id="GO:0009236">
    <property type="term" value="P:cobalamin biosynthetic process"/>
    <property type="evidence" value="ECO:0007669"/>
    <property type="project" value="UniProtKB-UniRule"/>
</dbReference>
<evidence type="ECO:0000256" key="8">
    <source>
        <dbReference type="ARBA" id="ARBA00030686"/>
    </source>
</evidence>
<comment type="function">
    <text evidence="10">Catalyzes the synthesis of alpha-ribazole-5'-phosphate from nicotinate mononucleotide (NAMN) and 5,6-dimethylbenzimidazole (DMB).</text>
</comment>
<comment type="catalytic activity">
    <reaction evidence="9 10">
        <text>5,6-dimethylbenzimidazole + nicotinate beta-D-ribonucleotide = alpha-ribazole 5'-phosphate + nicotinate + H(+)</text>
        <dbReference type="Rhea" id="RHEA:11196"/>
        <dbReference type="ChEBI" id="CHEBI:15378"/>
        <dbReference type="ChEBI" id="CHEBI:15890"/>
        <dbReference type="ChEBI" id="CHEBI:32544"/>
        <dbReference type="ChEBI" id="CHEBI:57502"/>
        <dbReference type="ChEBI" id="CHEBI:57918"/>
        <dbReference type="EC" id="2.4.2.21"/>
    </reaction>
</comment>
<evidence type="ECO:0000313" key="12">
    <source>
        <dbReference type="Proteomes" id="UP000027100"/>
    </source>
</evidence>
<dbReference type="CDD" id="cd02439">
    <property type="entry name" value="DMB-PRT_CobT"/>
    <property type="match status" value="1"/>
</dbReference>
<dbReference type="PANTHER" id="PTHR43463">
    <property type="entry name" value="NICOTINATE-NUCLEOTIDE--DIMETHYLBENZIMIDAZOLE PHOSPHORIBOSYLTRANSFERASE"/>
    <property type="match status" value="1"/>
</dbReference>
<evidence type="ECO:0000256" key="1">
    <source>
        <dbReference type="ARBA" id="ARBA00005049"/>
    </source>
</evidence>
<dbReference type="UniPathway" id="UPA00061">
    <property type="reaction ID" value="UER00516"/>
</dbReference>
<comment type="caution">
    <text evidence="11">The sequence shown here is derived from an EMBL/GenBank/DDBJ whole genome shotgun (WGS) entry which is preliminary data.</text>
</comment>
<dbReference type="eggNOG" id="COG2038">
    <property type="taxonomic scope" value="Bacteria"/>
</dbReference>
<dbReference type="OrthoDB" id="9781491at2"/>
<dbReference type="PANTHER" id="PTHR43463:SF1">
    <property type="entry name" value="NICOTINATE-NUCLEOTIDE--DIMETHYLBENZIMIDAZOLE PHOSPHORIBOSYLTRANSFERASE"/>
    <property type="match status" value="1"/>
</dbReference>
<dbReference type="RefSeq" id="WP_035596428.1">
    <property type="nucleotide sequence ID" value="NZ_ARYM01000007.1"/>
</dbReference>
<dbReference type="Proteomes" id="UP000027100">
    <property type="component" value="Unassembled WGS sequence"/>
</dbReference>
<evidence type="ECO:0000256" key="5">
    <source>
        <dbReference type="ARBA" id="ARBA00022573"/>
    </source>
</evidence>
<reference evidence="11 12" key="1">
    <citation type="journal article" date="2014" name="Antonie Van Leeuwenhoek">
        <title>Hyphomonas beringensis sp. nov. and Hyphomonas chukchiensis sp. nov., isolated from surface seawater of the Bering Sea and Chukchi Sea.</title>
        <authorList>
            <person name="Li C."/>
            <person name="Lai Q."/>
            <person name="Li G."/>
            <person name="Dong C."/>
            <person name="Wang J."/>
            <person name="Liao Y."/>
            <person name="Shao Z."/>
        </authorList>
    </citation>
    <scope>NUCLEOTIDE SEQUENCE [LARGE SCALE GENOMIC DNA]</scope>
    <source>
        <strain evidence="11 12">PS728</strain>
    </source>
</reference>
<protein>
    <recommendedName>
        <fullName evidence="4 10">Nicotinate-nucleotide--dimethylbenzimidazole phosphoribosyltransferase</fullName>
        <shortName evidence="10">NN:DBI PRT</shortName>
        <ecNumber evidence="3 10">2.4.2.21</ecNumber>
    </recommendedName>
    <alternativeName>
        <fullName evidence="8 10">N(1)-alpha-phosphoribosyltransferase</fullName>
    </alternativeName>
</protein>
<organism evidence="11 12">
    <name type="scientific">Hyphomonas polymorpha PS728</name>
    <dbReference type="NCBI Taxonomy" id="1280954"/>
    <lineage>
        <taxon>Bacteria</taxon>
        <taxon>Pseudomonadati</taxon>
        <taxon>Pseudomonadota</taxon>
        <taxon>Alphaproteobacteria</taxon>
        <taxon>Hyphomonadales</taxon>
        <taxon>Hyphomonadaceae</taxon>
        <taxon>Hyphomonas</taxon>
    </lineage>
</organism>
<evidence type="ECO:0000256" key="2">
    <source>
        <dbReference type="ARBA" id="ARBA00007110"/>
    </source>
</evidence>
<sequence length="334" mass="33776">MALLTDAAIQAAINAKTKPLGALGRIESLAADIARFQNTLRPRMERCGLIIFAADHGIAGKGVSKFPQAVTRQMVLNFLAGGAAANVFAATSGVSLRVVDAGVAGDPIIHSRLISRRIAPGTASSLHGPAMTPAQLSAALAAGKALAEEGNDDALAFGEMGIANTSAATLIGHKLTGDPISALTGRGTGLDDAALARKTEILARAAARTPDNLSAEEALIQYGGFEIAMMAGAMLGAAGAGRMILVDGFIATAAALAAARLDPATRRAMIFAHISPEPGHQHLLAALDAAPLLSLGMRLGEGTGALLAWPLVRAAAAMLRDMASFEDAGVSGPA</sequence>
<feature type="active site" description="Proton acceptor" evidence="10">
    <location>
        <position position="301"/>
    </location>
</feature>
<keyword evidence="7 10" id="KW-0808">Transferase</keyword>
<dbReference type="AlphaFoldDB" id="A0A062V9R4"/>
<comment type="pathway">
    <text evidence="1 10">Nucleoside biosynthesis; alpha-ribazole biosynthesis; alpha-ribazole from 5,6-dimethylbenzimidazole: step 1/2.</text>
</comment>
<evidence type="ECO:0000256" key="7">
    <source>
        <dbReference type="ARBA" id="ARBA00022679"/>
    </source>
</evidence>
<keyword evidence="6 10" id="KW-0328">Glycosyltransferase</keyword>
<proteinExistence type="inferred from homology"/>
<dbReference type="PATRIC" id="fig|1280954.3.peg.1499"/>
<dbReference type="NCBIfam" id="TIGR03160">
    <property type="entry name" value="cobT_DBIPRT"/>
    <property type="match status" value="1"/>
</dbReference>
<evidence type="ECO:0000256" key="4">
    <source>
        <dbReference type="ARBA" id="ARBA00015486"/>
    </source>
</evidence>
<dbReference type="Pfam" id="PF02277">
    <property type="entry name" value="DBI_PRT"/>
    <property type="match status" value="1"/>
</dbReference>
<comment type="similarity">
    <text evidence="2 10">Belongs to the CobT family.</text>
</comment>
<dbReference type="InterPro" id="IPR017846">
    <property type="entry name" value="Nict_dMeBzImd_PRibTrfase_bact"/>
</dbReference>
<keyword evidence="5 10" id="KW-0169">Cobalamin biosynthesis</keyword>
<evidence type="ECO:0000256" key="10">
    <source>
        <dbReference type="HAMAP-Rule" id="MF_00230"/>
    </source>
</evidence>
<dbReference type="Gene3D" id="3.40.50.10210">
    <property type="match status" value="1"/>
</dbReference>
<dbReference type="InterPro" id="IPR023195">
    <property type="entry name" value="Nict_dMeBzImd_PRibTrfase_N"/>
</dbReference>
<dbReference type="SUPFAM" id="SSF52733">
    <property type="entry name" value="Nicotinate mononucleotide:5,6-dimethylbenzimidazole phosphoribosyltransferase (CobT)"/>
    <property type="match status" value="1"/>
</dbReference>
<dbReference type="EC" id="2.4.2.21" evidence="3 10"/>
<gene>
    <name evidence="10" type="primary">cobT</name>
    <name evidence="11" type="ORF">HPO_07387</name>
</gene>
<accession>A0A062V9R4</accession>
<dbReference type="InterPro" id="IPR036087">
    <property type="entry name" value="Nict_dMeBzImd_PRibTrfase_sf"/>
</dbReference>
<evidence type="ECO:0000256" key="6">
    <source>
        <dbReference type="ARBA" id="ARBA00022676"/>
    </source>
</evidence>
<dbReference type="STRING" id="1280954.HPO_07387"/>
<dbReference type="NCBIfam" id="NF000996">
    <property type="entry name" value="PRK00105.1"/>
    <property type="match status" value="1"/>
</dbReference>
<evidence type="ECO:0000256" key="3">
    <source>
        <dbReference type="ARBA" id="ARBA00011991"/>
    </source>
</evidence>
<evidence type="ECO:0000313" key="11">
    <source>
        <dbReference type="EMBL" id="KCZ99031.1"/>
    </source>
</evidence>
<dbReference type="GO" id="GO:0008939">
    <property type="term" value="F:nicotinate-nucleotide-dimethylbenzimidazole phosphoribosyltransferase activity"/>
    <property type="evidence" value="ECO:0007669"/>
    <property type="project" value="UniProtKB-UniRule"/>
</dbReference>